<keyword evidence="1 2" id="KW-0732">Signal</keyword>
<evidence type="ECO:0000313" key="9">
    <source>
        <dbReference type="EMBL" id="TXN18173.1"/>
    </source>
</evidence>
<feature type="chain" id="PRO_5015035630" evidence="2">
    <location>
        <begin position="21"/>
        <end position="146"/>
    </location>
</feature>
<dbReference type="EMBL" id="JACVHL010000006">
    <property type="protein sequence ID" value="MCC3804954.1"/>
    <property type="molecule type" value="Genomic_DNA"/>
</dbReference>
<evidence type="ECO:0000313" key="11">
    <source>
        <dbReference type="Proteomes" id="UP000037697"/>
    </source>
</evidence>
<dbReference type="Proteomes" id="UP001253193">
    <property type="component" value="Unassembled WGS sequence"/>
</dbReference>
<organism evidence="8 13">
    <name type="scientific">Vibrio parahaemolyticus</name>
    <dbReference type="NCBI Taxonomy" id="670"/>
    <lineage>
        <taxon>Bacteria</taxon>
        <taxon>Pseudomonadati</taxon>
        <taxon>Pseudomonadota</taxon>
        <taxon>Gammaproteobacteria</taxon>
        <taxon>Vibrionales</taxon>
        <taxon>Vibrionaceae</taxon>
        <taxon>Vibrio</taxon>
    </lineage>
</organism>
<dbReference type="OMA" id="MNECELE"/>
<evidence type="ECO:0000313" key="8">
    <source>
        <dbReference type="EMBL" id="OXE34263.1"/>
    </source>
</evidence>
<dbReference type="InterPro" id="IPR025232">
    <property type="entry name" value="DUF4174"/>
</dbReference>
<name>A0A0D1VS55_VIBPH</name>
<dbReference type="EMBL" id="CP114195">
    <property type="protein sequence ID" value="WAT93103.1"/>
    <property type="molecule type" value="Genomic_DNA"/>
</dbReference>
<evidence type="ECO:0000259" key="3">
    <source>
        <dbReference type="Pfam" id="PF13778"/>
    </source>
</evidence>
<protein>
    <submittedName>
        <fullName evidence="5">DUF4174 domain-containing protein</fullName>
    </submittedName>
</protein>
<evidence type="ECO:0000313" key="13">
    <source>
        <dbReference type="Proteomes" id="UP000214596"/>
    </source>
</evidence>
<dbReference type="Proteomes" id="UP001156560">
    <property type="component" value="Chromosome 2"/>
</dbReference>
<keyword evidence="12" id="KW-1185">Reference proteome</keyword>
<evidence type="ECO:0000256" key="2">
    <source>
        <dbReference type="SAM" id="SignalP"/>
    </source>
</evidence>
<evidence type="ECO:0000313" key="10">
    <source>
        <dbReference type="EMBL" id="WAT93103.1"/>
    </source>
</evidence>
<dbReference type="EMBL" id="LIRS01000067">
    <property type="protein sequence ID" value="KOY32292.1"/>
    <property type="molecule type" value="Genomic_DNA"/>
</dbReference>
<dbReference type="EMBL" id="JAUHGG010000001">
    <property type="protein sequence ID" value="MDS1819776.1"/>
    <property type="molecule type" value="Genomic_DNA"/>
</dbReference>
<reference evidence="7 12" key="2">
    <citation type="submission" date="2015-08" db="EMBL/GenBank/DDBJ databases">
        <title>Draft Genome Sequences of Vibrio parahaemolyticus Strains.</title>
        <authorList>
            <person name="Gonzalez-Escalona N."/>
            <person name="DePaola A."/>
        </authorList>
    </citation>
    <scope>NUCLEOTIDE SEQUENCE [LARGE SCALE GENOMIC DNA]</scope>
    <source>
        <strain evidence="7 12">CFSAN001621</strain>
    </source>
</reference>
<reference evidence="10" key="6">
    <citation type="submission" date="2022-12" db="EMBL/GenBank/DDBJ databases">
        <title>Vibrio parahaemolyticus become highly virulent by producing novel Tc toxins.</title>
        <authorList>
            <person name="Yang F."/>
            <person name="You Y."/>
            <person name="Lai Q."/>
            <person name="Xu L."/>
            <person name="Li F."/>
        </authorList>
    </citation>
    <scope>NUCLEOTIDE SEQUENCE</scope>
    <source>
        <strain evidence="10">Vp-HL-202005</strain>
    </source>
</reference>
<dbReference type="EMBL" id="VRMQ01000001">
    <property type="protein sequence ID" value="TXN18173.1"/>
    <property type="molecule type" value="Genomic_DNA"/>
</dbReference>
<accession>A0A0D1VS55</accession>
<dbReference type="EMBL" id="LHQV01000015">
    <property type="protein sequence ID" value="OQJ98839.1"/>
    <property type="molecule type" value="Genomic_DNA"/>
</dbReference>
<evidence type="ECO:0000256" key="1">
    <source>
        <dbReference type="ARBA" id="ARBA00022729"/>
    </source>
</evidence>
<dbReference type="RefSeq" id="WP_005480278.1">
    <property type="nucleotide sequence ID" value="NZ_CAJDZF010000001.1"/>
</dbReference>
<reference evidence="5" key="5">
    <citation type="submission" date="2020-09" db="EMBL/GenBank/DDBJ databases">
        <title>Genome sequence of Vibrio parahaemolyticus isolates.</title>
        <authorList>
            <person name="Hammerl J.A."/>
            <person name="Strauch E."/>
        </authorList>
    </citation>
    <scope>NUCLEOTIDE SEQUENCE</scope>
    <source>
        <strain evidence="5">17-VB00146</strain>
    </source>
</reference>
<dbReference type="Pfam" id="PF13778">
    <property type="entry name" value="DUF4174"/>
    <property type="match status" value="1"/>
</dbReference>
<dbReference type="Proteomes" id="UP000726777">
    <property type="component" value="Unassembled WGS sequence"/>
</dbReference>
<dbReference type="EMBL" id="NIXT01000093">
    <property type="protein sequence ID" value="OXE34263.1"/>
    <property type="molecule type" value="Genomic_DNA"/>
</dbReference>
<proteinExistence type="predicted"/>
<evidence type="ECO:0000313" key="5">
    <source>
        <dbReference type="EMBL" id="MCC3804954.1"/>
    </source>
</evidence>
<dbReference type="SMR" id="A0A0D1VS55"/>
<dbReference type="Proteomes" id="UP000321504">
    <property type="component" value="Unassembled WGS sequence"/>
</dbReference>
<reference evidence="4 11" key="1">
    <citation type="submission" date="2015-07" db="EMBL/GenBank/DDBJ databases">
        <title>Foodborne Vibrio parahaemolyticus Isolates.</title>
        <authorList>
            <person name="Ronholm J."/>
            <person name="Petronella N."/>
            <person name="Kenwell R."/>
            <person name="Banerjee S."/>
        </authorList>
    </citation>
    <scope>NUCLEOTIDE SEQUENCE [LARGE SCALE GENOMIC DNA]</scope>
    <source>
        <strain evidence="4 11">HS-06-05</strain>
    </source>
</reference>
<evidence type="ECO:0000313" key="4">
    <source>
        <dbReference type="EMBL" id="KOY32292.1"/>
    </source>
</evidence>
<dbReference type="OrthoDB" id="5893017at2"/>
<reference evidence="6" key="7">
    <citation type="submission" date="2023-06" db="EMBL/GenBank/DDBJ databases">
        <title>Genomic Diversity of Vibrio spp. and Metagenomic Analysis of Pathogens in Florida Gulf Coastal Waters Following Hurricane Ian.</title>
        <authorList>
            <person name="Brumfield K.D."/>
        </authorList>
    </citation>
    <scope>NUCLEOTIDE SEQUENCE</scope>
    <source>
        <strain evidence="6">WBS2B-138</strain>
    </source>
</reference>
<evidence type="ECO:0000313" key="7">
    <source>
        <dbReference type="EMBL" id="OQJ98839.1"/>
    </source>
</evidence>
<feature type="signal peptide" evidence="2">
    <location>
        <begin position="1"/>
        <end position="20"/>
    </location>
</feature>
<dbReference type="Proteomes" id="UP000191946">
    <property type="component" value="Unassembled WGS sequence"/>
</dbReference>
<dbReference type="Proteomes" id="UP000214596">
    <property type="component" value="Unassembled WGS sequence"/>
</dbReference>
<dbReference type="GeneID" id="1191672"/>
<gene>
    <name evidence="4" type="ORF">ACX05_08745</name>
    <name evidence="7" type="ORF">AKG60_12490</name>
    <name evidence="8" type="ORF">CA163_03200</name>
    <name evidence="9" type="ORF">FVP01_04065</name>
    <name evidence="5" type="ORF">IB292_07845</name>
    <name evidence="10" type="ORF">O1Q84_19055</name>
    <name evidence="6" type="ORF">QX249_03865</name>
</gene>
<reference evidence="9 14" key="4">
    <citation type="submission" date="2019-08" db="EMBL/GenBank/DDBJ databases">
        <title>Emerging of two pre-pandemic pathogenic O4:KUT lineages of Vibrio parahaemolyticus in coastal eastern China.</title>
        <authorList>
            <person name="Yu H."/>
        </authorList>
    </citation>
    <scope>NUCLEOTIDE SEQUENCE [LARGE SCALE GENOMIC DNA]</scope>
    <source>
        <strain evidence="9 14">HZ17-383</strain>
    </source>
</reference>
<dbReference type="AlphaFoldDB" id="A0A0D1VS55"/>
<sequence length="146" mass="17014">MGGKLLVILLLCVFASTALGYPAHTQYWPHRSVLYFAPENDDYVKQFLLEALMHECELVDRDVVTLVITEDGYTVPSWLKEEFDLKILAEIYSVKKGEHTAILLGKDGLEKYRWGAETDWQYINDLIDQMPMRKQEMQRQRSPCEI</sequence>
<evidence type="ECO:0000313" key="14">
    <source>
        <dbReference type="Proteomes" id="UP000321504"/>
    </source>
</evidence>
<evidence type="ECO:0000313" key="12">
    <source>
        <dbReference type="Proteomes" id="UP000191946"/>
    </source>
</evidence>
<evidence type="ECO:0000313" key="6">
    <source>
        <dbReference type="EMBL" id="MDS1819776.1"/>
    </source>
</evidence>
<dbReference type="Proteomes" id="UP000037697">
    <property type="component" value="Unassembled WGS sequence"/>
</dbReference>
<feature type="domain" description="DUF4174" evidence="3">
    <location>
        <begin position="26"/>
        <end position="136"/>
    </location>
</feature>
<reference evidence="8 13" key="3">
    <citation type="journal article" date="2017" name="Appl. Environ. Microbiol.">
        <title>Parallel evolution of two clades of a major Atlantic endemic Vibrio parahaemolyticus pathogen lineage by independent acquisition of related pathogenicity islands.</title>
        <authorList>
            <person name="Xu F."/>
            <person name="Gonzalez-Escalona N."/>
            <person name="Drees K.P."/>
            <person name="Sebra R.P."/>
            <person name="Cooper V.S."/>
            <person name="Jones S.H."/>
            <person name="Whistler C.A."/>
        </authorList>
    </citation>
    <scope>NUCLEOTIDE SEQUENCE [LARGE SCALE GENOMIC DNA]</scope>
    <source>
        <strain evidence="8 13">MAVP-3</strain>
    </source>
</reference>